<dbReference type="PROSITE" id="PS51318">
    <property type="entry name" value="TAT"/>
    <property type="match status" value="1"/>
</dbReference>
<evidence type="ECO:0000256" key="1">
    <source>
        <dbReference type="SAM" id="MobiDB-lite"/>
    </source>
</evidence>
<dbReference type="InterPro" id="IPR006311">
    <property type="entry name" value="TAT_signal"/>
</dbReference>
<dbReference type="Pfam" id="PF07586">
    <property type="entry name" value="HXXSHH"/>
    <property type="match status" value="1"/>
</dbReference>
<keyword evidence="3" id="KW-1185">Reference proteome</keyword>
<dbReference type="InterPro" id="IPR011447">
    <property type="entry name" value="DUF1552"/>
</dbReference>
<dbReference type="AlphaFoldDB" id="A0A517NAC3"/>
<name>A0A517NAC3_9BACT</name>
<accession>A0A517NAC3</accession>
<evidence type="ECO:0000313" key="3">
    <source>
        <dbReference type="Proteomes" id="UP000318538"/>
    </source>
</evidence>
<gene>
    <name evidence="2" type="ORF">K227x_24700</name>
</gene>
<evidence type="ECO:0000313" key="2">
    <source>
        <dbReference type="EMBL" id="QDT04082.1"/>
    </source>
</evidence>
<feature type="compositionally biased region" description="Basic and acidic residues" evidence="1">
    <location>
        <begin position="242"/>
        <end position="255"/>
    </location>
</feature>
<dbReference type="KEGG" id="rlc:K227x_24700"/>
<evidence type="ECO:0008006" key="4">
    <source>
        <dbReference type="Google" id="ProtNLM"/>
    </source>
</evidence>
<dbReference type="RefSeq" id="WP_145169618.1">
    <property type="nucleotide sequence ID" value="NZ_CP036525.1"/>
</dbReference>
<feature type="region of interest" description="Disordered" evidence="1">
    <location>
        <begin position="242"/>
        <end position="269"/>
    </location>
</feature>
<dbReference type="EMBL" id="CP036525">
    <property type="protein sequence ID" value="QDT04082.1"/>
    <property type="molecule type" value="Genomic_DNA"/>
</dbReference>
<sequence length="445" mass="49044">MTTASSRRDFIVKLGVSAAAANFAFALPSLGWAASATKKKRLVFVFTPNGVIPDHFWPDEEGTHGDLKRILAPLDPFKQQMLTLEGVDNKIKGDGDGHMRGIGCLLTGVELFPGDVQGGSDTPAGWSMGISVDQHIRNKLQADAQTRTRFGSLEFGVMVPQRADTWTRWSYAGPNQPVAPVSDPYQMFNKLYGQTQNRAMLASVLDDLREDFKSIEKMVSAEDRQMLLQHVDMVRSVEKELKSELAHQSKEKEAGHSIPKLPPNIEEENDNMPTIARMQSDLLVNSFAADFARVASVQITNSVGNARMRWLDINEGHHAISHEPDSNESAYENLIRINTWYCEQIAYLAKRLADTPEPGGDGSLLDNTTIVWTNELGKGNSHTRNSIPFVMVGGGLGMKMGRAMKFDHVPHNRLLLSLTEAMGYPEKSFGNPDYCGDGSLTGLNG</sequence>
<reference evidence="2 3" key="1">
    <citation type="submission" date="2019-02" db="EMBL/GenBank/DDBJ databases">
        <title>Deep-cultivation of Planctomycetes and their phenomic and genomic characterization uncovers novel biology.</title>
        <authorList>
            <person name="Wiegand S."/>
            <person name="Jogler M."/>
            <person name="Boedeker C."/>
            <person name="Pinto D."/>
            <person name="Vollmers J."/>
            <person name="Rivas-Marin E."/>
            <person name="Kohn T."/>
            <person name="Peeters S.H."/>
            <person name="Heuer A."/>
            <person name="Rast P."/>
            <person name="Oberbeckmann S."/>
            <person name="Bunk B."/>
            <person name="Jeske O."/>
            <person name="Meyerdierks A."/>
            <person name="Storesund J.E."/>
            <person name="Kallscheuer N."/>
            <person name="Luecker S."/>
            <person name="Lage O.M."/>
            <person name="Pohl T."/>
            <person name="Merkel B.J."/>
            <person name="Hornburger P."/>
            <person name="Mueller R.-W."/>
            <person name="Bruemmer F."/>
            <person name="Labrenz M."/>
            <person name="Spormann A.M."/>
            <person name="Op den Camp H."/>
            <person name="Overmann J."/>
            <person name="Amann R."/>
            <person name="Jetten M.S.M."/>
            <person name="Mascher T."/>
            <person name="Medema M.H."/>
            <person name="Devos D.P."/>
            <person name="Kaster A.-K."/>
            <person name="Ovreas L."/>
            <person name="Rohde M."/>
            <person name="Galperin M.Y."/>
            <person name="Jogler C."/>
        </authorList>
    </citation>
    <scope>NUCLEOTIDE SEQUENCE [LARGE SCALE GENOMIC DNA]</scope>
    <source>
        <strain evidence="2 3">K22_7</strain>
    </source>
</reference>
<organism evidence="2 3">
    <name type="scientific">Rubripirellula lacrimiformis</name>
    <dbReference type="NCBI Taxonomy" id="1930273"/>
    <lineage>
        <taxon>Bacteria</taxon>
        <taxon>Pseudomonadati</taxon>
        <taxon>Planctomycetota</taxon>
        <taxon>Planctomycetia</taxon>
        <taxon>Pirellulales</taxon>
        <taxon>Pirellulaceae</taxon>
        <taxon>Rubripirellula</taxon>
    </lineage>
</organism>
<dbReference type="Proteomes" id="UP000318538">
    <property type="component" value="Chromosome"/>
</dbReference>
<protein>
    <recommendedName>
        <fullName evidence="4">Secreted protein containing DUF1552</fullName>
    </recommendedName>
</protein>
<dbReference type="OrthoDB" id="9146593at2"/>
<proteinExistence type="predicted"/>